<name>A0A6J1UUN7_9SAUR</name>
<keyword evidence="3 5" id="KW-1133">Transmembrane helix</keyword>
<keyword evidence="4 5" id="KW-0472">Membrane</keyword>
<reference evidence="8" key="1">
    <citation type="submission" date="2025-08" db="UniProtKB">
        <authorList>
            <consortium name="RefSeq"/>
        </authorList>
    </citation>
    <scope>IDENTIFICATION</scope>
</reference>
<proteinExistence type="predicted"/>
<dbReference type="InterPro" id="IPR036259">
    <property type="entry name" value="MFS_trans_sf"/>
</dbReference>
<feature type="transmembrane region" description="Helical" evidence="5">
    <location>
        <begin position="21"/>
        <end position="41"/>
    </location>
</feature>
<feature type="transmembrane region" description="Helical" evidence="5">
    <location>
        <begin position="224"/>
        <end position="246"/>
    </location>
</feature>
<keyword evidence="7" id="KW-1185">Reference proteome</keyword>
<evidence type="ECO:0000256" key="3">
    <source>
        <dbReference type="ARBA" id="ARBA00022989"/>
    </source>
</evidence>
<evidence type="ECO:0000259" key="6">
    <source>
        <dbReference type="PROSITE" id="PS50850"/>
    </source>
</evidence>
<evidence type="ECO:0000256" key="5">
    <source>
        <dbReference type="SAM" id="Phobius"/>
    </source>
</evidence>
<gene>
    <name evidence="8" type="primary">LOC113419490</name>
</gene>
<evidence type="ECO:0000313" key="8">
    <source>
        <dbReference type="RefSeq" id="XP_026534681.1"/>
    </source>
</evidence>
<feature type="transmembrane region" description="Helical" evidence="5">
    <location>
        <begin position="327"/>
        <end position="348"/>
    </location>
</feature>
<evidence type="ECO:0000313" key="7">
    <source>
        <dbReference type="Proteomes" id="UP000504612"/>
    </source>
</evidence>
<comment type="subcellular location">
    <subcellularLocation>
        <location evidence="1">Membrane</location>
        <topology evidence="1">Multi-pass membrane protein</topology>
    </subcellularLocation>
</comment>
<dbReference type="KEGG" id="nss:113419490"/>
<dbReference type="RefSeq" id="XP_026534681.1">
    <property type="nucleotide sequence ID" value="XM_026678896.1"/>
</dbReference>
<dbReference type="GO" id="GO:0022857">
    <property type="term" value="F:transmembrane transporter activity"/>
    <property type="evidence" value="ECO:0007669"/>
    <property type="project" value="InterPro"/>
</dbReference>
<feature type="transmembrane region" description="Helical" evidence="5">
    <location>
        <begin position="360"/>
        <end position="386"/>
    </location>
</feature>
<sequence>MPRFGDVLKMIGEFGAFQKCLVLLLCIPSFLTPFHMFGQMFTSINDIPHYCNTSWIQAISPNLTFQQGLNLTIPKRTDDSLDECSRFTPVDLDIETIMKYGLNSTQNCEQGWVYPTMKVPTLVTEFDLVCDRRDLCDISQSIFMGGLLAGSLIFSSLSDRAGSRMSILVALFVMAFFGCIISLASHFYVYIALRFIVGTALAGINISVATLSSEWIGPSYRPQALIIIHCANALGQMALAGIAYFIPDWRLFQIIASAPAFLVFFYSWVLPSSARWLITKKKMKEAKDILLRAAATNNRTISEDVIDQLAPERKVPSKCILDFFKKLYLRNMTLIMAWIWFVDSLVYYEVSFHVGNFGLNIYLTQLIFGAVEIPSRILSIFLLQWIGRKRCQSTWLVLGGIVCVMISVLPKEYTRIVTVLAVIGKSAMAAAFSTTYLFSAEIFPTVVRQFGLGFCSVFARVAGILAPLLGMLARYHLAIPMFTCGSLALIAGISCFFLPETCNKDLQDLIAEPEPAPVQEIPSIYADCQVEIMIEDDDEIPCEPTVKRSYV</sequence>
<evidence type="ECO:0000256" key="4">
    <source>
        <dbReference type="ARBA" id="ARBA00023136"/>
    </source>
</evidence>
<accession>A0A6J1UUN7</accession>
<evidence type="ECO:0000256" key="2">
    <source>
        <dbReference type="ARBA" id="ARBA00022692"/>
    </source>
</evidence>
<feature type="domain" description="Major facilitator superfamily (MFS) profile" evidence="6">
    <location>
        <begin position="56"/>
        <end position="503"/>
    </location>
</feature>
<dbReference type="PANTHER" id="PTHR24064">
    <property type="entry name" value="SOLUTE CARRIER FAMILY 22 MEMBER"/>
    <property type="match status" value="1"/>
</dbReference>
<feature type="transmembrane region" description="Helical" evidence="5">
    <location>
        <begin position="252"/>
        <end position="278"/>
    </location>
</feature>
<dbReference type="InterPro" id="IPR005828">
    <property type="entry name" value="MFS_sugar_transport-like"/>
</dbReference>
<evidence type="ECO:0000256" key="1">
    <source>
        <dbReference type="ARBA" id="ARBA00004141"/>
    </source>
</evidence>
<dbReference type="AlphaFoldDB" id="A0A6J1UUN7"/>
<dbReference type="SUPFAM" id="SSF103473">
    <property type="entry name" value="MFS general substrate transporter"/>
    <property type="match status" value="1"/>
</dbReference>
<keyword evidence="2 5" id="KW-0812">Transmembrane</keyword>
<feature type="transmembrane region" description="Helical" evidence="5">
    <location>
        <begin position="167"/>
        <end position="185"/>
    </location>
</feature>
<organism evidence="7 8">
    <name type="scientific">Notechis scutatus</name>
    <name type="common">mainland tiger snake</name>
    <dbReference type="NCBI Taxonomy" id="8663"/>
    <lineage>
        <taxon>Eukaryota</taxon>
        <taxon>Metazoa</taxon>
        <taxon>Chordata</taxon>
        <taxon>Craniata</taxon>
        <taxon>Vertebrata</taxon>
        <taxon>Euteleostomi</taxon>
        <taxon>Lepidosauria</taxon>
        <taxon>Squamata</taxon>
        <taxon>Bifurcata</taxon>
        <taxon>Unidentata</taxon>
        <taxon>Episquamata</taxon>
        <taxon>Toxicofera</taxon>
        <taxon>Serpentes</taxon>
        <taxon>Colubroidea</taxon>
        <taxon>Elapidae</taxon>
        <taxon>Hydrophiinae</taxon>
        <taxon>Notechis</taxon>
    </lineage>
</organism>
<dbReference type="Proteomes" id="UP000504612">
    <property type="component" value="Unplaced"/>
</dbReference>
<dbReference type="PROSITE" id="PS50850">
    <property type="entry name" value="MFS"/>
    <property type="match status" value="1"/>
</dbReference>
<dbReference type="GeneID" id="113419490"/>
<feature type="transmembrane region" description="Helical" evidence="5">
    <location>
        <begin position="191"/>
        <end position="212"/>
    </location>
</feature>
<dbReference type="Gene3D" id="1.20.1250.20">
    <property type="entry name" value="MFS general substrate transporter like domains"/>
    <property type="match status" value="1"/>
</dbReference>
<dbReference type="InterPro" id="IPR020846">
    <property type="entry name" value="MFS_dom"/>
</dbReference>
<dbReference type="GO" id="GO:0016020">
    <property type="term" value="C:membrane"/>
    <property type="evidence" value="ECO:0007669"/>
    <property type="project" value="UniProtKB-SubCell"/>
</dbReference>
<feature type="transmembrane region" description="Helical" evidence="5">
    <location>
        <begin position="450"/>
        <end position="469"/>
    </location>
</feature>
<feature type="transmembrane region" description="Helical" evidence="5">
    <location>
        <begin position="393"/>
        <end position="410"/>
    </location>
</feature>
<feature type="transmembrane region" description="Helical" evidence="5">
    <location>
        <begin position="416"/>
        <end position="438"/>
    </location>
</feature>
<dbReference type="Pfam" id="PF00083">
    <property type="entry name" value="Sugar_tr"/>
    <property type="match status" value="1"/>
</dbReference>
<feature type="transmembrane region" description="Helical" evidence="5">
    <location>
        <begin position="475"/>
        <end position="498"/>
    </location>
</feature>
<protein>
    <submittedName>
        <fullName evidence="8">Solute carrier family 22 member 13-like</fullName>
    </submittedName>
</protein>